<dbReference type="Proteomes" id="UP000198629">
    <property type="component" value="Unassembled WGS sequence"/>
</dbReference>
<dbReference type="AlphaFoldDB" id="A0A1G9D9Z8"/>
<dbReference type="PANTHER" id="PTHR13096">
    <property type="entry name" value="MINA53 MYC INDUCED NUCLEAR ANTIGEN"/>
    <property type="match status" value="1"/>
</dbReference>
<dbReference type="SMART" id="SM00558">
    <property type="entry name" value="JmjC"/>
    <property type="match status" value="1"/>
</dbReference>
<evidence type="ECO:0000256" key="1">
    <source>
        <dbReference type="ARBA" id="ARBA00001954"/>
    </source>
</evidence>
<sequence length="387" mass="43248">MQDALPLLNGLTPQQFMAEYWQKKPLLIRGAMPGFTGLLDPDELAGLACETEVPARLIQFDPGRAQQGAGWQVSQGPFDEEDFAVLPARHWTLLVQGVNHILPEAQALLAQFNFIPNARLDDVMVSYAPAGGGVGPHVDSYDVFLLQGAGKRRWRISQQADLRLIPDAPLRILSHFASEQEWVLEPGDMLYLPPQVAHWGIAEDDDCMTYSIGFRAPAARELAIEFLETCRQDGMPDELYQDPDLHPVTDAAAIDGGMVSRVSDMLQRLSWQPAELGPFLARYFTEPKPYVVFTPNRKLAEGKFTQQVMQHGVALDLQTQILHWQGQYFINGEQVSVPVAGECLLNVLANSRELSAQLCRTDSAQSLLPWLREMYLLGYLHFPENKA</sequence>
<dbReference type="Gene3D" id="3.40.366.30">
    <property type="entry name" value="50S ribosomal protein L16 arginine hydroxylase, Chain A, Domain 2"/>
    <property type="match status" value="1"/>
</dbReference>
<dbReference type="Gene3D" id="2.60.120.650">
    <property type="entry name" value="Cupin"/>
    <property type="match status" value="1"/>
</dbReference>
<evidence type="ECO:0000313" key="8">
    <source>
        <dbReference type="Proteomes" id="UP000198629"/>
    </source>
</evidence>
<dbReference type="PROSITE" id="PS51184">
    <property type="entry name" value="JMJC"/>
    <property type="match status" value="1"/>
</dbReference>
<accession>A0A1G9D9Z8</accession>
<dbReference type="InterPro" id="IPR039994">
    <property type="entry name" value="NO66-like"/>
</dbReference>
<protein>
    <submittedName>
        <fullName evidence="7">50S ribosomal protein L16 3-hydroxylase</fullName>
    </submittedName>
</protein>
<keyword evidence="5" id="KW-0408">Iron</keyword>
<keyword evidence="3" id="KW-0223">Dioxygenase</keyword>
<evidence type="ECO:0000259" key="6">
    <source>
        <dbReference type="PROSITE" id="PS51184"/>
    </source>
</evidence>
<dbReference type="InterPro" id="IPR046799">
    <property type="entry name" value="ROXA-like_wH"/>
</dbReference>
<evidence type="ECO:0000256" key="2">
    <source>
        <dbReference type="ARBA" id="ARBA00022723"/>
    </source>
</evidence>
<name>A0A1G9D9Z8_9PROT</name>
<dbReference type="EMBL" id="FNFX01000003">
    <property type="protein sequence ID" value="SDK60726.1"/>
    <property type="molecule type" value="Genomic_DNA"/>
</dbReference>
<evidence type="ECO:0000256" key="5">
    <source>
        <dbReference type="ARBA" id="ARBA00023004"/>
    </source>
</evidence>
<comment type="cofactor">
    <cofactor evidence="1">
        <name>Fe(2+)</name>
        <dbReference type="ChEBI" id="CHEBI:29033"/>
    </cofactor>
</comment>
<dbReference type="PANTHER" id="PTHR13096:SF8">
    <property type="entry name" value="RIBOSOMAL OXYGENASE 1"/>
    <property type="match status" value="1"/>
</dbReference>
<keyword evidence="7" id="KW-0687">Ribonucleoprotein</keyword>
<evidence type="ECO:0000256" key="4">
    <source>
        <dbReference type="ARBA" id="ARBA00023002"/>
    </source>
</evidence>
<feature type="domain" description="JmjC" evidence="6">
    <location>
        <begin position="104"/>
        <end position="231"/>
    </location>
</feature>
<keyword evidence="7" id="KW-0689">Ribosomal protein</keyword>
<evidence type="ECO:0000256" key="3">
    <source>
        <dbReference type="ARBA" id="ARBA00022964"/>
    </source>
</evidence>
<keyword evidence="8" id="KW-1185">Reference proteome</keyword>
<evidence type="ECO:0000313" key="7">
    <source>
        <dbReference type="EMBL" id="SDK60726.1"/>
    </source>
</evidence>
<dbReference type="Pfam" id="PF20514">
    <property type="entry name" value="WHD_ROXA"/>
    <property type="match status" value="1"/>
</dbReference>
<dbReference type="GO" id="GO:0016706">
    <property type="term" value="F:2-oxoglutarate-dependent dioxygenase activity"/>
    <property type="evidence" value="ECO:0007669"/>
    <property type="project" value="TreeGrafter"/>
</dbReference>
<keyword evidence="4" id="KW-0560">Oxidoreductase</keyword>
<dbReference type="SUPFAM" id="SSF51197">
    <property type="entry name" value="Clavaminate synthase-like"/>
    <property type="match status" value="1"/>
</dbReference>
<organism evidence="7 8">
    <name type="scientific">Methylophilus rhizosphaerae</name>
    <dbReference type="NCBI Taxonomy" id="492660"/>
    <lineage>
        <taxon>Bacteria</taxon>
        <taxon>Pseudomonadati</taxon>
        <taxon>Pseudomonadota</taxon>
        <taxon>Betaproteobacteria</taxon>
        <taxon>Nitrosomonadales</taxon>
        <taxon>Methylophilaceae</taxon>
        <taxon>Methylophilus</taxon>
    </lineage>
</organism>
<dbReference type="GO" id="GO:0005840">
    <property type="term" value="C:ribosome"/>
    <property type="evidence" value="ECO:0007669"/>
    <property type="project" value="UniProtKB-KW"/>
</dbReference>
<keyword evidence="2" id="KW-0479">Metal-binding</keyword>
<proteinExistence type="predicted"/>
<dbReference type="STRING" id="492660.SAMN05192566_1868"/>
<dbReference type="InterPro" id="IPR003347">
    <property type="entry name" value="JmjC_dom"/>
</dbReference>
<dbReference type="Pfam" id="PF08007">
    <property type="entry name" value="JmjC_2"/>
    <property type="match status" value="1"/>
</dbReference>
<dbReference type="GO" id="GO:0046872">
    <property type="term" value="F:metal ion binding"/>
    <property type="evidence" value="ECO:0007669"/>
    <property type="project" value="UniProtKB-KW"/>
</dbReference>
<dbReference type="OrthoDB" id="9764016at2"/>
<dbReference type="RefSeq" id="WP_091471848.1">
    <property type="nucleotide sequence ID" value="NZ_FNFX01000003.1"/>
</dbReference>
<gene>
    <name evidence="7" type="ORF">SAMN05192566_1868</name>
</gene>
<reference evidence="8" key="1">
    <citation type="submission" date="2016-10" db="EMBL/GenBank/DDBJ databases">
        <authorList>
            <person name="Varghese N."/>
            <person name="Submissions S."/>
        </authorList>
    </citation>
    <scope>NUCLEOTIDE SEQUENCE [LARGE SCALE GENOMIC DNA]</scope>
    <source>
        <strain evidence="8">CBMB127</strain>
    </source>
</reference>